<dbReference type="PANTHER" id="PTHR34405:SF3">
    <property type="entry name" value="CRISPR-ASSOCIATED ENDORIBONUCLEASE CAS2 3"/>
    <property type="match status" value="1"/>
</dbReference>
<dbReference type="Gene3D" id="3.30.70.240">
    <property type="match status" value="1"/>
</dbReference>
<dbReference type="GO" id="GO:0016787">
    <property type="term" value="F:hydrolase activity"/>
    <property type="evidence" value="ECO:0007669"/>
    <property type="project" value="UniProtKB-KW"/>
</dbReference>
<evidence type="ECO:0000256" key="5">
    <source>
        <dbReference type="ARBA" id="ARBA00022759"/>
    </source>
</evidence>
<evidence type="ECO:0000256" key="1">
    <source>
        <dbReference type="ARBA" id="ARBA00001946"/>
    </source>
</evidence>
<dbReference type="EC" id="3.1.-.-" evidence="9"/>
<dbReference type="GO" id="GO:0043571">
    <property type="term" value="P:maintenance of CRISPR repeat elements"/>
    <property type="evidence" value="ECO:0007669"/>
    <property type="project" value="UniProtKB-UniRule"/>
</dbReference>
<evidence type="ECO:0000313" key="11">
    <source>
        <dbReference type="Proteomes" id="UP000238877"/>
    </source>
</evidence>
<keyword evidence="6 9" id="KW-0378">Hydrolase</keyword>
<comment type="caution">
    <text evidence="10">The sequence shown here is derived from an EMBL/GenBank/DDBJ whole genome shotgun (WGS) entry which is preliminary data.</text>
</comment>
<comment type="subunit">
    <text evidence="9">Homodimer, forms a heterotetramer with a Cas1 homodimer.</text>
</comment>
<protein>
    <recommendedName>
        <fullName evidence="9">CRISPR-associated endoribonuclease Cas2</fullName>
        <ecNumber evidence="9">3.1.-.-</ecNumber>
    </recommendedName>
</protein>
<dbReference type="Proteomes" id="UP000238877">
    <property type="component" value="Unassembled WGS sequence"/>
</dbReference>
<dbReference type="EMBL" id="PPDF01000003">
    <property type="protein sequence ID" value="PQL25931.1"/>
    <property type="molecule type" value="Genomic_DNA"/>
</dbReference>
<dbReference type="HAMAP" id="MF_01471">
    <property type="entry name" value="Cas2"/>
    <property type="match status" value="1"/>
</dbReference>
<dbReference type="SUPFAM" id="SSF143430">
    <property type="entry name" value="TTP0101/SSO1404-like"/>
    <property type="match status" value="1"/>
</dbReference>
<evidence type="ECO:0000256" key="7">
    <source>
        <dbReference type="ARBA" id="ARBA00022842"/>
    </source>
</evidence>
<dbReference type="GO" id="GO:0051607">
    <property type="term" value="P:defense response to virus"/>
    <property type="evidence" value="ECO:0007669"/>
    <property type="project" value="UniProtKB-UniRule"/>
</dbReference>
<comment type="function">
    <text evidence="9">CRISPR (clustered regularly interspaced short palindromic repeat), is an adaptive immune system that provides protection against mobile genetic elements (viruses, transposable elements and conjugative plasmids). CRISPR clusters contain sequences complementary to antecedent mobile elements and target invading nucleic acids. CRISPR clusters are transcribed and processed into CRISPR RNA (crRNA). Functions as a ssRNA-specific endoribonuclease. Involved in the integration of spacer DNA into the CRISPR cassette.</text>
</comment>
<organism evidence="10 11">
    <name type="scientific">Veillonella tobetsuensis</name>
    <dbReference type="NCBI Taxonomy" id="1110546"/>
    <lineage>
        <taxon>Bacteria</taxon>
        <taxon>Bacillati</taxon>
        <taxon>Bacillota</taxon>
        <taxon>Negativicutes</taxon>
        <taxon>Veillonellales</taxon>
        <taxon>Veillonellaceae</taxon>
        <taxon>Veillonella</taxon>
    </lineage>
</organism>
<feature type="binding site" evidence="9">
    <location>
        <position position="11"/>
    </location>
    <ligand>
        <name>Mg(2+)</name>
        <dbReference type="ChEBI" id="CHEBI:18420"/>
        <note>catalytic</note>
    </ligand>
</feature>
<evidence type="ECO:0000313" key="10">
    <source>
        <dbReference type="EMBL" id="PQL25931.1"/>
    </source>
</evidence>
<dbReference type="GO" id="GO:0004521">
    <property type="term" value="F:RNA endonuclease activity"/>
    <property type="evidence" value="ECO:0007669"/>
    <property type="project" value="InterPro"/>
</dbReference>
<dbReference type="GO" id="GO:0046872">
    <property type="term" value="F:metal ion binding"/>
    <property type="evidence" value="ECO:0007669"/>
    <property type="project" value="UniProtKB-UniRule"/>
</dbReference>
<dbReference type="CDD" id="cd09725">
    <property type="entry name" value="Cas2_I_II_III"/>
    <property type="match status" value="1"/>
</dbReference>
<keyword evidence="4 9" id="KW-0479">Metal-binding</keyword>
<evidence type="ECO:0000256" key="4">
    <source>
        <dbReference type="ARBA" id="ARBA00022723"/>
    </source>
</evidence>
<reference evidence="10 11" key="1">
    <citation type="submission" date="2018-01" db="EMBL/GenBank/DDBJ databases">
        <title>Draft genome sequences of clinical isolates and type strains of oral Veillonella including Veillonella infantum sp., nov.</title>
        <authorList>
            <person name="Mashima I."/>
            <person name="Liao Y.-C."/>
            <person name="Sabharwal A."/>
            <person name="Haase E.M."/>
            <person name="Nakazawa F."/>
            <person name="Scannapieco F.A."/>
        </authorList>
    </citation>
    <scope>NUCLEOTIDE SEQUENCE [LARGE SCALE GENOMIC DNA]</scope>
    <source>
        <strain evidence="10 11">Y6</strain>
    </source>
</reference>
<evidence type="ECO:0000256" key="6">
    <source>
        <dbReference type="ARBA" id="ARBA00022801"/>
    </source>
</evidence>
<evidence type="ECO:0000256" key="8">
    <source>
        <dbReference type="ARBA" id="ARBA00023118"/>
    </source>
</evidence>
<sequence length="91" mass="10800">MKKFIVLVIYDVVDNKTRNHLVKCLERYGVRVQKSAFEALLNRKQYDAMMRHASRIINPVEDSLRVYILDDIINIYTWGIGERKEQDCIIL</sequence>
<dbReference type="AlphaFoldDB" id="A0A2S7ZRP1"/>
<gene>
    <name evidence="9 10" type="primary">cas2</name>
    <name evidence="10" type="ORF">VTHSUH11_00835</name>
</gene>
<dbReference type="InterPro" id="IPR021127">
    <property type="entry name" value="CRISPR_associated_Cas2"/>
</dbReference>
<keyword evidence="5 9" id="KW-0255">Endonuclease</keyword>
<dbReference type="RefSeq" id="WP_105092295.1">
    <property type="nucleotide sequence ID" value="NZ_PPDF01000003.1"/>
</dbReference>
<dbReference type="InterPro" id="IPR019199">
    <property type="entry name" value="Virulence_VapD/CRISPR_Cas2"/>
</dbReference>
<dbReference type="NCBIfam" id="TIGR01573">
    <property type="entry name" value="cas2"/>
    <property type="match status" value="1"/>
</dbReference>
<keyword evidence="7 9" id="KW-0460">Magnesium</keyword>
<keyword evidence="8 9" id="KW-0051">Antiviral defense</keyword>
<proteinExistence type="inferred from homology"/>
<dbReference type="Pfam" id="PF09827">
    <property type="entry name" value="CRISPR_Cas2"/>
    <property type="match status" value="1"/>
</dbReference>
<dbReference type="PANTHER" id="PTHR34405">
    <property type="entry name" value="CRISPR-ASSOCIATED ENDORIBONUCLEASE CAS2"/>
    <property type="match status" value="1"/>
</dbReference>
<evidence type="ECO:0000256" key="3">
    <source>
        <dbReference type="ARBA" id="ARBA00022722"/>
    </source>
</evidence>
<name>A0A2S7ZRP1_9FIRM</name>
<evidence type="ECO:0000256" key="9">
    <source>
        <dbReference type="HAMAP-Rule" id="MF_01471"/>
    </source>
</evidence>
<comment type="similarity">
    <text evidence="2 9">Belongs to the CRISPR-associated endoribonuclease Cas2 protein family.</text>
</comment>
<keyword evidence="3 9" id="KW-0540">Nuclease</keyword>
<accession>A0A2S7ZRP1</accession>
<comment type="cofactor">
    <cofactor evidence="1 9">
        <name>Mg(2+)</name>
        <dbReference type="ChEBI" id="CHEBI:18420"/>
    </cofactor>
</comment>
<evidence type="ECO:0000256" key="2">
    <source>
        <dbReference type="ARBA" id="ARBA00009959"/>
    </source>
</evidence>